<protein>
    <submittedName>
        <fullName evidence="3">Uncharacterized protein</fullName>
    </submittedName>
</protein>
<dbReference type="AlphaFoldDB" id="A0A3M6T560"/>
<dbReference type="EMBL" id="RCHS01004296">
    <property type="protein sequence ID" value="RMX36555.1"/>
    <property type="molecule type" value="Genomic_DNA"/>
</dbReference>
<proteinExistence type="predicted"/>
<feature type="transmembrane region" description="Helical" evidence="2">
    <location>
        <begin position="21"/>
        <end position="41"/>
    </location>
</feature>
<keyword evidence="2" id="KW-1133">Transmembrane helix</keyword>
<evidence type="ECO:0000313" key="3">
    <source>
        <dbReference type="EMBL" id="RMX36555.1"/>
    </source>
</evidence>
<comment type="caution">
    <text evidence="3">The sequence shown here is derived from an EMBL/GenBank/DDBJ whole genome shotgun (WGS) entry which is preliminary data.</text>
</comment>
<organism evidence="3 4">
    <name type="scientific">Pocillopora damicornis</name>
    <name type="common">Cauliflower coral</name>
    <name type="synonym">Millepora damicornis</name>
    <dbReference type="NCBI Taxonomy" id="46731"/>
    <lineage>
        <taxon>Eukaryota</taxon>
        <taxon>Metazoa</taxon>
        <taxon>Cnidaria</taxon>
        <taxon>Anthozoa</taxon>
        <taxon>Hexacorallia</taxon>
        <taxon>Scleractinia</taxon>
        <taxon>Astrocoeniina</taxon>
        <taxon>Pocilloporidae</taxon>
        <taxon>Pocillopora</taxon>
    </lineage>
</organism>
<reference evidence="3 4" key="1">
    <citation type="journal article" date="2018" name="Sci. Rep.">
        <title>Comparative analysis of the Pocillopora damicornis genome highlights role of immune system in coral evolution.</title>
        <authorList>
            <person name="Cunning R."/>
            <person name="Bay R.A."/>
            <person name="Gillette P."/>
            <person name="Baker A.C."/>
            <person name="Traylor-Knowles N."/>
        </authorList>
    </citation>
    <scope>NUCLEOTIDE SEQUENCE [LARGE SCALE GENOMIC DNA]</scope>
    <source>
        <strain evidence="3">RSMAS</strain>
        <tissue evidence="3">Whole animal</tissue>
    </source>
</reference>
<keyword evidence="2" id="KW-0812">Transmembrane</keyword>
<keyword evidence="4" id="KW-1185">Reference proteome</keyword>
<accession>A0A3M6T560</accession>
<dbReference type="Proteomes" id="UP000275408">
    <property type="component" value="Unassembled WGS sequence"/>
</dbReference>
<feature type="region of interest" description="Disordered" evidence="1">
    <location>
        <begin position="1"/>
        <end position="21"/>
    </location>
</feature>
<feature type="compositionally biased region" description="Basic and acidic residues" evidence="1">
    <location>
        <begin position="1"/>
        <end position="11"/>
    </location>
</feature>
<evidence type="ECO:0000256" key="1">
    <source>
        <dbReference type="SAM" id="MobiDB-lite"/>
    </source>
</evidence>
<evidence type="ECO:0000256" key="2">
    <source>
        <dbReference type="SAM" id="Phobius"/>
    </source>
</evidence>
<dbReference type="OrthoDB" id="6499973at2759"/>
<keyword evidence="2" id="KW-0472">Membrane</keyword>
<sequence>MKSENRADDGLTGKSTSRDGGYGWIVCCGTFIVNFVVFGIHNSFGVVYVNLLDELKLGAMQTDTDEIPG</sequence>
<evidence type="ECO:0000313" key="4">
    <source>
        <dbReference type="Proteomes" id="UP000275408"/>
    </source>
</evidence>
<gene>
    <name evidence="3" type="ORF">pdam_00019230</name>
</gene>
<name>A0A3M6T560_POCDA</name>